<feature type="compositionally biased region" description="Low complexity" evidence="1">
    <location>
        <begin position="1022"/>
        <end position="1046"/>
    </location>
</feature>
<accession>A0AAW0YE10</accession>
<feature type="compositionally biased region" description="Low complexity" evidence="1">
    <location>
        <begin position="762"/>
        <end position="772"/>
    </location>
</feature>
<feature type="region of interest" description="Disordered" evidence="1">
    <location>
        <begin position="850"/>
        <end position="886"/>
    </location>
</feature>
<sequence>AFRTSRFLVSPVVERKQIPSEEAGGGSGGRVIQQQEETITSTPNPLMDDSPKSDSITASSTAALPVPTSSASIVLLPSQDQQQNDGWVSGVGMTVASSVATSQPGSGGPTPPHHCTPENTYTSDHQAKLSQQNSLEKSDSVTANSNLSELARKLQQLGTSGGTVPPLSLSSSHTLPPMSAPLSAPSHPGTPISLATQPTFSQELSMQLAGVLNSGASRCTRALWSPSTNYKTCPAFFHVLAPEGGSGSVDGSILTTTSLGVPVQEANVVMQPQGPHYTNRTTDIPTTELIQQGVQSMGIDDGRAITTPPITSDSVGTPLVTPAGVLMTAPIPVEAVGIPVNTDMFPSLKPTPQPIINSTAMHHITSLPPEMSAPGVSIPPEMGVSVEQSGHTDTSQVTLQSQAAELGCSGGEPGHVPGDGHVGVEAHYVPVVPGHITMGLAPGTPTAVPAGMTPGMSMTGATLGLHHGVMLAVPTGSGQRSRMDLNALREQLQKLVPGARLTLAHHDTEESVTTGSPSIDGLQPVYPQPSAIGGIPLTVMGSNRVEDIMPMGHGEGLHTSLDGSVDTSMILPHTVRLPGGETVALVPQVMMEGRCPSTLGYSTMVPLNLEKASAFNTVGSEEAYAWRSAGVSPAPLQSTIPLSRTPSLLDSEEQVDKQTRTSRFQVTKVVEESVRRASDTSTCSSPVSSPVRRGRFAVTKVAESAESGECALGGSALTPGLSESHPHVFFRGDSQGGTPSEPPSITASAAPSMTSSFVSEDTPATTPATPAADLETFTQHRSTANNSTEDCAPTIEGSQFSGEDDELETVRLDLEDFSEDDDSFQQLLSKQEHEEAELRRRHQQEREAFKVQRMQRSHQNKRPKSLRLASSPGPPPSGLSPTSPHCHTDCMQMEDCKLSVRTNADSVLSDSSLETSVAATSSKKGRTISEDMLELVQNLGAPRQVIRPSPGKITLNQMMGQQKSSATVPPIGQRSFYPSVGIAAAQYHGQFLSNFQTFPLPYQRLSDGSAVAVSQADDGAGVPSSTSSSSTNLQQQQQQQLPPVSSASWVHWQQQ</sequence>
<reference evidence="2 3" key="1">
    <citation type="journal article" date="2024" name="BMC Genomics">
        <title>Genome assembly of redclaw crayfish (Cherax quadricarinatus) provides insights into its immune adaptation and hypoxia tolerance.</title>
        <authorList>
            <person name="Liu Z."/>
            <person name="Zheng J."/>
            <person name="Li H."/>
            <person name="Fang K."/>
            <person name="Wang S."/>
            <person name="He J."/>
            <person name="Zhou D."/>
            <person name="Weng S."/>
            <person name="Chi M."/>
            <person name="Gu Z."/>
            <person name="He J."/>
            <person name="Li F."/>
            <person name="Wang M."/>
        </authorList>
    </citation>
    <scope>NUCLEOTIDE SEQUENCE [LARGE SCALE GENOMIC DNA]</scope>
    <source>
        <strain evidence="2">ZL_2023a</strain>
    </source>
</reference>
<feature type="region of interest" description="Disordered" evidence="1">
    <location>
        <begin position="728"/>
        <end position="805"/>
    </location>
</feature>
<feature type="region of interest" description="Disordered" evidence="1">
    <location>
        <begin position="98"/>
        <end position="142"/>
    </location>
</feature>
<feature type="compositionally biased region" description="Basic residues" evidence="1">
    <location>
        <begin position="853"/>
        <end position="865"/>
    </location>
</feature>
<feature type="region of interest" description="Disordered" evidence="1">
    <location>
        <begin position="1"/>
        <end position="64"/>
    </location>
</feature>
<evidence type="ECO:0000256" key="1">
    <source>
        <dbReference type="SAM" id="MobiDB-lite"/>
    </source>
</evidence>
<evidence type="ECO:0000313" key="2">
    <source>
        <dbReference type="EMBL" id="KAK8749877.1"/>
    </source>
</evidence>
<proteinExistence type="predicted"/>
<keyword evidence="3" id="KW-1185">Reference proteome</keyword>
<feature type="region of interest" description="Disordered" evidence="1">
    <location>
        <begin position="1012"/>
        <end position="1055"/>
    </location>
</feature>
<feature type="non-terminal residue" evidence="2">
    <location>
        <position position="1"/>
    </location>
</feature>
<dbReference type="EMBL" id="JARKIK010000008">
    <property type="protein sequence ID" value="KAK8749877.1"/>
    <property type="molecule type" value="Genomic_DNA"/>
</dbReference>
<evidence type="ECO:0000313" key="3">
    <source>
        <dbReference type="Proteomes" id="UP001445076"/>
    </source>
</evidence>
<protein>
    <submittedName>
        <fullName evidence="2">Uncharacterized protein</fullName>
    </submittedName>
</protein>
<feature type="compositionally biased region" description="Polar residues" evidence="1">
    <location>
        <begin position="743"/>
        <end position="759"/>
    </location>
</feature>
<gene>
    <name evidence="2" type="ORF">OTU49_015106</name>
</gene>
<feature type="compositionally biased region" description="Polar residues" evidence="1">
    <location>
        <begin position="776"/>
        <end position="789"/>
    </location>
</feature>
<dbReference type="AlphaFoldDB" id="A0AAW0YE10"/>
<organism evidence="2 3">
    <name type="scientific">Cherax quadricarinatus</name>
    <name type="common">Australian red claw crayfish</name>
    <dbReference type="NCBI Taxonomy" id="27406"/>
    <lineage>
        <taxon>Eukaryota</taxon>
        <taxon>Metazoa</taxon>
        <taxon>Ecdysozoa</taxon>
        <taxon>Arthropoda</taxon>
        <taxon>Crustacea</taxon>
        <taxon>Multicrustacea</taxon>
        <taxon>Malacostraca</taxon>
        <taxon>Eumalacostraca</taxon>
        <taxon>Eucarida</taxon>
        <taxon>Decapoda</taxon>
        <taxon>Pleocyemata</taxon>
        <taxon>Astacidea</taxon>
        <taxon>Parastacoidea</taxon>
        <taxon>Parastacidae</taxon>
        <taxon>Cherax</taxon>
    </lineage>
</organism>
<dbReference type="Proteomes" id="UP001445076">
    <property type="component" value="Unassembled WGS sequence"/>
</dbReference>
<feature type="compositionally biased region" description="Polar residues" evidence="1">
    <location>
        <begin position="53"/>
        <end position="64"/>
    </location>
</feature>
<feature type="compositionally biased region" description="Low complexity" evidence="1">
    <location>
        <begin position="165"/>
        <end position="186"/>
    </location>
</feature>
<comment type="caution">
    <text evidence="2">The sequence shown here is derived from an EMBL/GenBank/DDBJ whole genome shotgun (WGS) entry which is preliminary data.</text>
</comment>
<feature type="compositionally biased region" description="Polar residues" evidence="1">
    <location>
        <begin position="118"/>
        <end position="142"/>
    </location>
</feature>
<feature type="compositionally biased region" description="Polar residues" evidence="1">
    <location>
        <begin position="32"/>
        <end position="44"/>
    </location>
</feature>
<feature type="region of interest" description="Disordered" evidence="1">
    <location>
        <begin position="158"/>
        <end position="186"/>
    </location>
</feature>
<name>A0AAW0YE10_CHEQU</name>